<dbReference type="Pfam" id="PF26113">
    <property type="entry name" value="GH16_XgeA"/>
    <property type="match status" value="1"/>
</dbReference>
<gene>
    <name evidence="1" type="ORF">FIBSPDRAFT_107960</name>
</gene>
<dbReference type="OrthoDB" id="192832at2759"/>
<dbReference type="Proteomes" id="UP000076532">
    <property type="component" value="Unassembled WGS sequence"/>
</dbReference>
<accession>A0A166D7B0</accession>
<dbReference type="EMBL" id="KV417618">
    <property type="protein sequence ID" value="KZP14396.1"/>
    <property type="molecule type" value="Genomic_DNA"/>
</dbReference>
<organism evidence="1 2">
    <name type="scientific">Athelia psychrophila</name>
    <dbReference type="NCBI Taxonomy" id="1759441"/>
    <lineage>
        <taxon>Eukaryota</taxon>
        <taxon>Fungi</taxon>
        <taxon>Dikarya</taxon>
        <taxon>Basidiomycota</taxon>
        <taxon>Agaricomycotina</taxon>
        <taxon>Agaricomycetes</taxon>
        <taxon>Agaricomycetidae</taxon>
        <taxon>Atheliales</taxon>
        <taxon>Atheliaceae</taxon>
        <taxon>Athelia</taxon>
    </lineage>
</organism>
<keyword evidence="2" id="KW-1185">Reference proteome</keyword>
<keyword evidence="1" id="KW-0378">Hydrolase</keyword>
<dbReference type="AlphaFoldDB" id="A0A166D7B0"/>
<name>A0A166D7B0_9AGAM</name>
<dbReference type="GO" id="GO:0016787">
    <property type="term" value="F:hydrolase activity"/>
    <property type="evidence" value="ECO:0007669"/>
    <property type="project" value="UniProtKB-KW"/>
</dbReference>
<protein>
    <submittedName>
        <fullName evidence="1">Glycoside hydrolase family 16 protein</fullName>
    </submittedName>
</protein>
<dbReference type="SUPFAM" id="SSF49899">
    <property type="entry name" value="Concanavalin A-like lectins/glucanases"/>
    <property type="match status" value="1"/>
</dbReference>
<evidence type="ECO:0000313" key="1">
    <source>
        <dbReference type="EMBL" id="KZP14396.1"/>
    </source>
</evidence>
<reference evidence="1 2" key="1">
    <citation type="journal article" date="2016" name="Mol. Biol. Evol.">
        <title>Comparative Genomics of Early-Diverging Mushroom-Forming Fungi Provides Insights into the Origins of Lignocellulose Decay Capabilities.</title>
        <authorList>
            <person name="Nagy L.G."/>
            <person name="Riley R."/>
            <person name="Tritt A."/>
            <person name="Adam C."/>
            <person name="Daum C."/>
            <person name="Floudas D."/>
            <person name="Sun H."/>
            <person name="Yadav J.S."/>
            <person name="Pangilinan J."/>
            <person name="Larsson K.H."/>
            <person name="Matsuura K."/>
            <person name="Barry K."/>
            <person name="Labutti K."/>
            <person name="Kuo R."/>
            <person name="Ohm R.A."/>
            <person name="Bhattacharya S.S."/>
            <person name="Shirouzu T."/>
            <person name="Yoshinaga Y."/>
            <person name="Martin F.M."/>
            <person name="Grigoriev I.V."/>
            <person name="Hibbett D.S."/>
        </authorList>
    </citation>
    <scope>NUCLEOTIDE SEQUENCE [LARGE SCALE GENOMIC DNA]</scope>
    <source>
        <strain evidence="1 2">CBS 109695</strain>
    </source>
</reference>
<dbReference type="InterPro" id="IPR013320">
    <property type="entry name" value="ConA-like_dom_sf"/>
</dbReference>
<evidence type="ECO:0000313" key="2">
    <source>
        <dbReference type="Proteomes" id="UP000076532"/>
    </source>
</evidence>
<sequence length="69" mass="7900">MHEFMATYNAQFWPSKWTTGERWPQYGEIDIIDAINLTGNNQYDVYSDPGVHQNRSLLKQGLQPTALAA</sequence>
<dbReference type="Gene3D" id="2.60.120.200">
    <property type="match status" value="1"/>
</dbReference>
<proteinExistence type="predicted"/>